<dbReference type="AlphaFoldDB" id="A0A9D9I238"/>
<dbReference type="Proteomes" id="UP000823618">
    <property type="component" value="Unassembled WGS sequence"/>
</dbReference>
<name>A0A9D9I238_9FIRM</name>
<keyword evidence="1" id="KW-0175">Coiled coil</keyword>
<dbReference type="EMBL" id="JADIML010000216">
    <property type="protein sequence ID" value="MBO8463839.1"/>
    <property type="molecule type" value="Genomic_DNA"/>
</dbReference>
<proteinExistence type="predicted"/>
<gene>
    <name evidence="2" type="ORF">IAC13_07905</name>
</gene>
<sequence>MENELKKLLDRMNELTQELQEVQKQIREICMQEDILETLKRSSQFSQEENTKVSIEQSQKIESQVVQIEALNPQVFEFLDLYTMEERLDYLKHTIDWKSITEKDLDVMAVSVDIVLKENEISDKIDDLIHCVEQLAQWEINGKRR</sequence>
<evidence type="ECO:0000256" key="1">
    <source>
        <dbReference type="SAM" id="Coils"/>
    </source>
</evidence>
<evidence type="ECO:0000313" key="2">
    <source>
        <dbReference type="EMBL" id="MBO8463839.1"/>
    </source>
</evidence>
<protein>
    <submittedName>
        <fullName evidence="2">Uncharacterized protein</fullName>
    </submittedName>
</protein>
<evidence type="ECO:0000313" key="3">
    <source>
        <dbReference type="Proteomes" id="UP000823618"/>
    </source>
</evidence>
<reference evidence="2" key="1">
    <citation type="submission" date="2020-10" db="EMBL/GenBank/DDBJ databases">
        <authorList>
            <person name="Gilroy R."/>
        </authorList>
    </citation>
    <scope>NUCLEOTIDE SEQUENCE</scope>
    <source>
        <strain evidence="2">E3-2379</strain>
    </source>
</reference>
<reference evidence="2" key="2">
    <citation type="journal article" date="2021" name="PeerJ">
        <title>Extensive microbial diversity within the chicken gut microbiome revealed by metagenomics and culture.</title>
        <authorList>
            <person name="Gilroy R."/>
            <person name="Ravi A."/>
            <person name="Getino M."/>
            <person name="Pursley I."/>
            <person name="Horton D.L."/>
            <person name="Alikhan N.F."/>
            <person name="Baker D."/>
            <person name="Gharbi K."/>
            <person name="Hall N."/>
            <person name="Watson M."/>
            <person name="Adriaenssens E.M."/>
            <person name="Foster-Nyarko E."/>
            <person name="Jarju S."/>
            <person name="Secka A."/>
            <person name="Antonio M."/>
            <person name="Oren A."/>
            <person name="Chaudhuri R.R."/>
            <person name="La Ragione R."/>
            <person name="Hildebrand F."/>
            <person name="Pallen M.J."/>
        </authorList>
    </citation>
    <scope>NUCLEOTIDE SEQUENCE</scope>
    <source>
        <strain evidence="2">E3-2379</strain>
    </source>
</reference>
<accession>A0A9D9I238</accession>
<organism evidence="2 3">
    <name type="scientific">Candidatus Scybalomonas excrementavium</name>
    <dbReference type="NCBI Taxonomy" id="2840943"/>
    <lineage>
        <taxon>Bacteria</taxon>
        <taxon>Bacillati</taxon>
        <taxon>Bacillota</taxon>
        <taxon>Clostridia</taxon>
        <taxon>Lachnospirales</taxon>
        <taxon>Lachnospiraceae</taxon>
        <taxon>Lachnospiraceae incertae sedis</taxon>
        <taxon>Candidatus Scybalomonas</taxon>
    </lineage>
</organism>
<comment type="caution">
    <text evidence="2">The sequence shown here is derived from an EMBL/GenBank/DDBJ whole genome shotgun (WGS) entry which is preliminary data.</text>
</comment>
<feature type="coiled-coil region" evidence="1">
    <location>
        <begin position="2"/>
        <end position="32"/>
    </location>
</feature>